<evidence type="ECO:0000259" key="1">
    <source>
        <dbReference type="Pfam" id="PF03374"/>
    </source>
</evidence>
<dbReference type="AlphaFoldDB" id="A0A1Y5MV08"/>
<comment type="caution">
    <text evidence="2">The sequence shown here is derived from an EMBL/GenBank/DDBJ whole genome shotgun (WGS) entry which is preliminary data.</text>
</comment>
<dbReference type="InterPro" id="IPR005039">
    <property type="entry name" value="Ant_C"/>
</dbReference>
<name>A0A1Y5MV08_9BACT</name>
<feature type="domain" description="Antirepressor protein C-terminal" evidence="1">
    <location>
        <begin position="154"/>
        <end position="260"/>
    </location>
</feature>
<dbReference type="RefSeq" id="WP_087584970.1">
    <property type="nucleotide sequence ID" value="NZ_CABMKR010000008.1"/>
</dbReference>
<gene>
    <name evidence="2" type="ORF">B9N62_07260</name>
</gene>
<dbReference type="Pfam" id="PF03374">
    <property type="entry name" value="ANT"/>
    <property type="match status" value="1"/>
</dbReference>
<dbReference type="GO" id="GO:0003677">
    <property type="term" value="F:DNA binding"/>
    <property type="evidence" value="ECO:0007669"/>
    <property type="project" value="InterPro"/>
</dbReference>
<sequence length="267" mass="30671">MRTIVTFNNLDLEVLEYQDTWSLSDRQVAEGFGVTQEAVRKQRTQGATEYIEGVHFYYQDVTQNKDRIMTPITNRAGVSNAQKMVFWTKKGVITLGFKLTETPQTIAFRDWASDFILNSNNRPTTIQELLDNPRSLAELALRYADTLEKNKRLEAQAVENKPYIAYAKTIESSHGDLKIGEYAKLLCDKNKGVIIGQNQLFALMRELGFLMFNNEPFQKYLNMGYFRREPRPFTKPNGEQCLDLITLITPKGQVKLAERLINAIKSK</sequence>
<protein>
    <submittedName>
        <fullName evidence="2">Phage antirepressor protein</fullName>
    </submittedName>
</protein>
<dbReference type="EMBL" id="NDYO01000008">
    <property type="protein sequence ID" value="OUT11124.1"/>
    <property type="molecule type" value="Genomic_DNA"/>
</dbReference>
<reference evidence="2 3" key="1">
    <citation type="submission" date="2017-04" db="EMBL/GenBank/DDBJ databases">
        <title>Complete genome of Campylobacter concisus ATCC 33237T and draft genomes for an additional eight well characterized C. concisus strains.</title>
        <authorList>
            <person name="Cornelius A.J."/>
            <person name="Miller W.G."/>
            <person name="Lastovica A.J."/>
            <person name="On S.L."/>
            <person name="French N.P."/>
            <person name="Vandenberg O."/>
            <person name="Biggs P.J."/>
        </authorList>
    </citation>
    <scope>NUCLEOTIDE SEQUENCE [LARGE SCALE GENOMIC DNA]</scope>
    <source>
        <strain evidence="2 3">Lasto28.99</strain>
    </source>
</reference>
<accession>A0A1Y5MV08</accession>
<organism evidence="2 3">
    <name type="scientific">Campylobacter concisus</name>
    <dbReference type="NCBI Taxonomy" id="199"/>
    <lineage>
        <taxon>Bacteria</taxon>
        <taxon>Pseudomonadati</taxon>
        <taxon>Campylobacterota</taxon>
        <taxon>Epsilonproteobacteria</taxon>
        <taxon>Campylobacterales</taxon>
        <taxon>Campylobacteraceae</taxon>
        <taxon>Campylobacter</taxon>
    </lineage>
</organism>
<evidence type="ECO:0000313" key="3">
    <source>
        <dbReference type="Proteomes" id="UP000195967"/>
    </source>
</evidence>
<dbReference type="Proteomes" id="UP000195967">
    <property type="component" value="Unassembled WGS sequence"/>
</dbReference>
<proteinExistence type="predicted"/>
<evidence type="ECO:0000313" key="2">
    <source>
        <dbReference type="EMBL" id="OUT11124.1"/>
    </source>
</evidence>